<protein>
    <recommendedName>
        <fullName evidence="3">COX assembly mitochondrial protein</fullName>
    </recommendedName>
</protein>
<dbReference type="GeneID" id="103606979"/>
<evidence type="ECO:0000256" key="1">
    <source>
        <dbReference type="ARBA" id="ARBA00007347"/>
    </source>
</evidence>
<keyword evidence="5" id="KW-1185">Reference proteome</keyword>
<comment type="similarity">
    <text evidence="1 3">Belongs to the CMC family.</text>
</comment>
<organism evidence="5 6">
    <name type="scientific">Galeopterus variegatus</name>
    <name type="common">Malayan flying lemur</name>
    <name type="synonym">Cynocephalus variegatus</name>
    <dbReference type="NCBI Taxonomy" id="482537"/>
    <lineage>
        <taxon>Eukaryota</taxon>
        <taxon>Metazoa</taxon>
        <taxon>Chordata</taxon>
        <taxon>Craniata</taxon>
        <taxon>Vertebrata</taxon>
        <taxon>Euteleostomi</taxon>
        <taxon>Mammalia</taxon>
        <taxon>Eutheria</taxon>
        <taxon>Euarchontoglires</taxon>
        <taxon>Dermoptera</taxon>
        <taxon>Cynocephalidae</taxon>
        <taxon>Galeopterus</taxon>
    </lineage>
</organism>
<feature type="non-terminal residue" evidence="6">
    <location>
        <position position="1"/>
    </location>
</feature>
<dbReference type="RefSeq" id="XP_008589759.1">
    <property type="nucleotide sequence ID" value="XM_008591537.1"/>
</dbReference>
<accession>A0ABM0SA68</accession>
<reference evidence="6" key="1">
    <citation type="submission" date="2025-08" db="UniProtKB">
        <authorList>
            <consortium name="RefSeq"/>
        </authorList>
    </citation>
    <scope>IDENTIFICATION</scope>
</reference>
<dbReference type="Proteomes" id="UP000694923">
    <property type="component" value="Unplaced"/>
</dbReference>
<keyword evidence="3" id="KW-0496">Mitochondrion</keyword>
<feature type="region of interest" description="Disordered" evidence="4">
    <location>
        <begin position="28"/>
        <end position="52"/>
    </location>
</feature>
<evidence type="ECO:0000313" key="6">
    <source>
        <dbReference type="RefSeq" id="XP_008589759.1"/>
    </source>
</evidence>
<dbReference type="InterPro" id="IPR013892">
    <property type="entry name" value="Cyt_c_biogenesis_Cmc1-like"/>
</dbReference>
<evidence type="ECO:0000313" key="5">
    <source>
        <dbReference type="Proteomes" id="UP000694923"/>
    </source>
</evidence>
<evidence type="ECO:0000256" key="3">
    <source>
        <dbReference type="RuleBase" id="RU364104"/>
    </source>
</evidence>
<dbReference type="Pfam" id="PF08583">
    <property type="entry name" value="Cmc1"/>
    <property type="match status" value="1"/>
</dbReference>
<proteinExistence type="inferred from homology"/>
<comment type="subcellular location">
    <subcellularLocation>
        <location evidence="3">Mitochondrion</location>
    </subcellularLocation>
</comment>
<sequence length="52" mass="6409">HTILKFFGHCNDLDREMRKCLKNEYMEKRTKSREHGDVMRKRLFNPPEESEK</sequence>
<keyword evidence="2" id="KW-1015">Disulfide bond</keyword>
<evidence type="ECO:0000256" key="2">
    <source>
        <dbReference type="ARBA" id="ARBA00023157"/>
    </source>
</evidence>
<feature type="compositionally biased region" description="Basic and acidic residues" evidence="4">
    <location>
        <begin position="28"/>
        <end position="40"/>
    </location>
</feature>
<name>A0ABM0SA68_GALVR</name>
<evidence type="ECO:0000256" key="4">
    <source>
        <dbReference type="SAM" id="MobiDB-lite"/>
    </source>
</evidence>
<gene>
    <name evidence="6" type="primary">LOC103606979</name>
</gene>